<keyword evidence="1" id="KW-0812">Transmembrane</keyword>
<dbReference type="EMBL" id="KB007791">
    <property type="protein sequence ID" value="ELR25745.1"/>
    <property type="molecule type" value="Genomic_DNA"/>
</dbReference>
<dbReference type="GeneID" id="14926815"/>
<accession>L8HKK7</accession>
<keyword evidence="1" id="KW-0472">Membrane</keyword>
<organism evidence="3 4">
    <name type="scientific">Acanthamoeba castellanii (strain ATCC 30010 / Neff)</name>
    <dbReference type="NCBI Taxonomy" id="1257118"/>
    <lineage>
        <taxon>Eukaryota</taxon>
        <taxon>Amoebozoa</taxon>
        <taxon>Discosea</taxon>
        <taxon>Longamoebia</taxon>
        <taxon>Centramoebida</taxon>
        <taxon>Acanthamoebidae</taxon>
        <taxon>Acanthamoeba</taxon>
    </lineage>
</organism>
<evidence type="ECO:0000256" key="2">
    <source>
        <dbReference type="SAM" id="SignalP"/>
    </source>
</evidence>
<evidence type="ECO:0000256" key="1">
    <source>
        <dbReference type="SAM" id="Phobius"/>
    </source>
</evidence>
<gene>
    <name evidence="3" type="ORF">ACA1_018970</name>
</gene>
<feature type="signal peptide" evidence="2">
    <location>
        <begin position="1"/>
        <end position="17"/>
    </location>
</feature>
<keyword evidence="2" id="KW-0732">Signal</keyword>
<dbReference type="KEGG" id="acan:ACA1_018970"/>
<dbReference type="RefSeq" id="XP_004358309.1">
    <property type="nucleotide sequence ID" value="XM_004358252.1"/>
</dbReference>
<keyword evidence="4" id="KW-1185">Reference proteome</keyword>
<evidence type="ECO:0000313" key="3">
    <source>
        <dbReference type="EMBL" id="ELR25745.1"/>
    </source>
</evidence>
<dbReference type="VEuPathDB" id="AmoebaDB:ACA1_018970"/>
<keyword evidence="1" id="KW-1133">Transmembrane helix</keyword>
<dbReference type="AlphaFoldDB" id="L8HKK7"/>
<reference evidence="3 4" key="1">
    <citation type="journal article" date="2013" name="Genome Biol.">
        <title>Genome of Acanthamoeba castellanii highlights extensive lateral gene transfer and early evolution of tyrosine kinase signaling.</title>
        <authorList>
            <person name="Clarke M."/>
            <person name="Lohan A.J."/>
            <person name="Liu B."/>
            <person name="Lagkouvardos I."/>
            <person name="Roy S."/>
            <person name="Zafar N."/>
            <person name="Bertelli C."/>
            <person name="Schilde C."/>
            <person name="Kianianmomeni A."/>
            <person name="Burglin T.R."/>
            <person name="Frech C."/>
            <person name="Turcotte B."/>
            <person name="Kopec K.O."/>
            <person name="Synnott J.M."/>
            <person name="Choo C."/>
            <person name="Paponov I."/>
            <person name="Finkler A."/>
            <person name="Soon Heng Tan C."/>
            <person name="Hutchins A.P."/>
            <person name="Weinmeier T."/>
            <person name="Rattei T."/>
            <person name="Chu J.S."/>
            <person name="Gimenez G."/>
            <person name="Irimia M."/>
            <person name="Rigden D.J."/>
            <person name="Fitzpatrick D.A."/>
            <person name="Lorenzo-Morales J."/>
            <person name="Bateman A."/>
            <person name="Chiu C.H."/>
            <person name="Tang P."/>
            <person name="Hegemann P."/>
            <person name="Fromm H."/>
            <person name="Raoult D."/>
            <person name="Greub G."/>
            <person name="Miranda-Saavedra D."/>
            <person name="Chen N."/>
            <person name="Nash P."/>
            <person name="Ginger M.L."/>
            <person name="Horn M."/>
            <person name="Schaap P."/>
            <person name="Caler L."/>
            <person name="Loftus B."/>
        </authorList>
    </citation>
    <scope>NUCLEOTIDE SEQUENCE [LARGE SCALE GENOMIC DNA]</scope>
    <source>
        <strain evidence="3 4">Neff</strain>
    </source>
</reference>
<proteinExistence type="predicted"/>
<feature type="transmembrane region" description="Helical" evidence="1">
    <location>
        <begin position="78"/>
        <end position="101"/>
    </location>
</feature>
<feature type="chain" id="PRO_5003990848" evidence="2">
    <location>
        <begin position="18"/>
        <end position="128"/>
    </location>
</feature>
<evidence type="ECO:0000313" key="4">
    <source>
        <dbReference type="Proteomes" id="UP000011083"/>
    </source>
</evidence>
<sequence length="128" mass="13866">MMMVCVKVMLALAVCLGFLVDEGAVADCCLGVSTPLGEVCERSYSDTWWVTYKCVDSGGWSQQFELCAECSPTISTNGIIVCVCVPVGLLVLCVVGCCLACRSRRRTVVVYHTVGSTPTHPQYMEFHA</sequence>
<protein>
    <submittedName>
        <fullName evidence="3">Uncharacterized protein</fullName>
    </submittedName>
</protein>
<dbReference type="Proteomes" id="UP000011083">
    <property type="component" value="Unassembled WGS sequence"/>
</dbReference>
<name>L8HKK7_ACACF</name>